<evidence type="ECO:0000313" key="2">
    <source>
        <dbReference type="EnsemblMetazoa" id="CJA29167.1"/>
    </source>
</evidence>
<proteinExistence type="predicted"/>
<evidence type="ECO:0000313" key="3">
    <source>
        <dbReference type="Proteomes" id="UP000005237"/>
    </source>
</evidence>
<sequence length="307" mass="34563">MRIIDLIVSIEKQGKVPAGYQFGKALIYTSCAYPKPTIRKAAERLLAALAERLTYLAYKSGVPSSIRVLTNVESRESCIRRCEQIVDRLVEMPMDPKLALSEDICEEERMKEQKEEEQKFTGGLKRSLDPRDRSGSGSGRGGPPVKKGRYITAKDLPIPMIGGGSLPVTAAEESTSADEPPKREWIATSQAMTRFVSLLREHPRIVKMKFPVLANFVSRLTAMTRKELRDENRLRKIELILQAVIVLCPVMRTEELVSIDTALGNCLEFYEKHLEDGSHGIKEQTMFAELTIRACAVYLNHSFNETF</sequence>
<feature type="compositionally biased region" description="Basic and acidic residues" evidence="1">
    <location>
        <begin position="109"/>
        <end position="119"/>
    </location>
</feature>
<accession>A0A8R1IHL8</accession>
<reference evidence="3" key="1">
    <citation type="submission" date="2010-08" db="EMBL/GenBank/DDBJ databases">
        <authorList>
            <consortium name="Caenorhabditis japonica Sequencing Consortium"/>
            <person name="Wilson R.K."/>
        </authorList>
    </citation>
    <scope>NUCLEOTIDE SEQUENCE [LARGE SCALE GENOMIC DNA]</scope>
    <source>
        <strain evidence="3">DF5081</strain>
    </source>
</reference>
<dbReference type="AlphaFoldDB" id="A0A8R1IHL8"/>
<dbReference type="EnsemblMetazoa" id="CJA29167.1">
    <property type="protein sequence ID" value="CJA29167.1"/>
    <property type="gene ID" value="WBGene00184741"/>
</dbReference>
<dbReference type="Proteomes" id="UP000005237">
    <property type="component" value="Unassembled WGS sequence"/>
</dbReference>
<evidence type="ECO:0000256" key="1">
    <source>
        <dbReference type="SAM" id="MobiDB-lite"/>
    </source>
</evidence>
<name>A0A8R1IHL8_CAEJA</name>
<reference evidence="2" key="2">
    <citation type="submission" date="2022-06" db="UniProtKB">
        <authorList>
            <consortium name="EnsemblMetazoa"/>
        </authorList>
    </citation>
    <scope>IDENTIFICATION</scope>
    <source>
        <strain evidence="2">DF5081</strain>
    </source>
</reference>
<organism evidence="2 3">
    <name type="scientific">Caenorhabditis japonica</name>
    <dbReference type="NCBI Taxonomy" id="281687"/>
    <lineage>
        <taxon>Eukaryota</taxon>
        <taxon>Metazoa</taxon>
        <taxon>Ecdysozoa</taxon>
        <taxon>Nematoda</taxon>
        <taxon>Chromadorea</taxon>
        <taxon>Rhabditida</taxon>
        <taxon>Rhabditina</taxon>
        <taxon>Rhabditomorpha</taxon>
        <taxon>Rhabditoidea</taxon>
        <taxon>Rhabditidae</taxon>
        <taxon>Peloderinae</taxon>
        <taxon>Caenorhabditis</taxon>
    </lineage>
</organism>
<keyword evidence="3" id="KW-1185">Reference proteome</keyword>
<feature type="region of interest" description="Disordered" evidence="1">
    <location>
        <begin position="109"/>
        <end position="149"/>
    </location>
</feature>
<protein>
    <submittedName>
        <fullName evidence="2">Uncharacterized protein</fullName>
    </submittedName>
</protein>